<sequence>MIQKINEDLAIFRDDNYPFLGGGNKARKMMALHEKLKSENYNAIVTTGGIQSNHCRVTALYCHKYNIECTLVLHGDKDKFLTESGNAKIIRNTPTKIIFSEIDQISSNMDKAIDNYKSQEKKPFYLYGGGHTFEGGKAYIDVIQELIEYDYIPDYIFIASGTGSTHAGLLAGIAKFKFKTKVVGISVGRSKNNAEKVVSKFAKELSENYKISNGIGKTEVDDSFLCGGYGFYNDDIKKLSGNSLIDYNIFLDTTYTGKAFYGMKKYIENNAIKGKILFWYTGGIYNYLAK</sequence>
<evidence type="ECO:0000256" key="2">
    <source>
        <dbReference type="ARBA" id="ARBA00008639"/>
    </source>
</evidence>
<dbReference type="Proteomes" id="UP000307602">
    <property type="component" value="Unassembled WGS sequence"/>
</dbReference>
<dbReference type="EMBL" id="SRSO01000004">
    <property type="protein sequence ID" value="TGV03926.1"/>
    <property type="molecule type" value="Genomic_DNA"/>
</dbReference>
<comment type="cofactor">
    <cofactor evidence="1">
        <name>pyridoxal 5'-phosphate</name>
        <dbReference type="ChEBI" id="CHEBI:597326"/>
    </cofactor>
</comment>
<dbReference type="AlphaFoldDB" id="A0A4S1E059"/>
<evidence type="ECO:0000256" key="1">
    <source>
        <dbReference type="ARBA" id="ARBA00001933"/>
    </source>
</evidence>
<feature type="modified residue" description="N6-(pyridoxal phosphate)lysine" evidence="5">
    <location>
        <position position="25"/>
    </location>
</feature>
<dbReference type="InterPro" id="IPR027278">
    <property type="entry name" value="ACCD_DCysDesulf"/>
</dbReference>
<gene>
    <name evidence="7" type="ORF">EM932_03800</name>
</gene>
<protein>
    <submittedName>
        <fullName evidence="7">Pyridoxal-phosphate dependent enzyme</fullName>
    </submittedName>
</protein>
<comment type="similarity">
    <text evidence="2">Belongs to the ACC deaminase/D-cysteine desulfhydrase family.</text>
</comment>
<organism evidence="7 8">
    <name type="scientific">Flavivirga rizhaonensis</name>
    <dbReference type="NCBI Taxonomy" id="2559571"/>
    <lineage>
        <taxon>Bacteria</taxon>
        <taxon>Pseudomonadati</taxon>
        <taxon>Bacteroidota</taxon>
        <taxon>Flavobacteriia</taxon>
        <taxon>Flavobacteriales</taxon>
        <taxon>Flavobacteriaceae</taxon>
        <taxon>Flavivirga</taxon>
    </lineage>
</organism>
<dbReference type="PANTHER" id="PTHR43780:SF2">
    <property type="entry name" value="1-AMINOCYCLOPROPANE-1-CARBOXYLATE DEAMINASE-RELATED"/>
    <property type="match status" value="1"/>
</dbReference>
<accession>A0A4S1E059</accession>
<dbReference type="PANTHER" id="PTHR43780">
    <property type="entry name" value="1-AMINOCYCLOPROPANE-1-CARBOXYLATE DEAMINASE-RELATED"/>
    <property type="match status" value="1"/>
</dbReference>
<dbReference type="Gene3D" id="3.40.50.1100">
    <property type="match status" value="2"/>
</dbReference>
<keyword evidence="3 5" id="KW-0663">Pyridoxal phosphate</keyword>
<reference evidence="7 8" key="1">
    <citation type="submission" date="2019-04" db="EMBL/GenBank/DDBJ databases">
        <authorList>
            <person name="Liu A."/>
        </authorList>
    </citation>
    <scope>NUCLEOTIDE SEQUENCE [LARGE SCALE GENOMIC DNA]</scope>
    <source>
        <strain evidence="7 8">RZ03</strain>
    </source>
</reference>
<comment type="caution">
    <text evidence="7">The sequence shown here is derived from an EMBL/GenBank/DDBJ whole genome shotgun (WGS) entry which is preliminary data.</text>
</comment>
<dbReference type="InterPro" id="IPR036052">
    <property type="entry name" value="TrpB-like_PALP_sf"/>
</dbReference>
<feature type="domain" description="Tryptophan synthase beta chain-like PALP" evidence="6">
    <location>
        <begin position="13"/>
        <end position="282"/>
    </location>
</feature>
<evidence type="ECO:0000256" key="4">
    <source>
        <dbReference type="PIRSR" id="PIRSR006278-1"/>
    </source>
</evidence>
<proteinExistence type="inferred from homology"/>
<evidence type="ECO:0000313" key="7">
    <source>
        <dbReference type="EMBL" id="TGV03926.1"/>
    </source>
</evidence>
<dbReference type="InterPro" id="IPR001926">
    <property type="entry name" value="TrpB-like_PALP"/>
</dbReference>
<evidence type="ECO:0000256" key="3">
    <source>
        <dbReference type="ARBA" id="ARBA00022898"/>
    </source>
</evidence>
<evidence type="ECO:0000313" key="8">
    <source>
        <dbReference type="Proteomes" id="UP000307602"/>
    </source>
</evidence>
<dbReference type="RefSeq" id="WP_135875664.1">
    <property type="nucleotide sequence ID" value="NZ_SRSO01000004.1"/>
</dbReference>
<name>A0A4S1E059_9FLAO</name>
<dbReference type="PIRSF" id="PIRSF006278">
    <property type="entry name" value="ACCD_DCysDesulf"/>
    <property type="match status" value="1"/>
</dbReference>
<dbReference type="SUPFAM" id="SSF53686">
    <property type="entry name" value="Tryptophan synthase beta subunit-like PLP-dependent enzymes"/>
    <property type="match status" value="1"/>
</dbReference>
<evidence type="ECO:0000259" key="6">
    <source>
        <dbReference type="Pfam" id="PF00291"/>
    </source>
</evidence>
<dbReference type="Pfam" id="PF00291">
    <property type="entry name" value="PALP"/>
    <property type="match status" value="1"/>
</dbReference>
<dbReference type="OrthoDB" id="9766131at2"/>
<feature type="active site" description="Nucleophile" evidence="4">
    <location>
        <position position="52"/>
    </location>
</feature>
<keyword evidence="8" id="KW-1185">Reference proteome</keyword>
<dbReference type="GO" id="GO:0019148">
    <property type="term" value="F:D-cysteine desulfhydrase activity"/>
    <property type="evidence" value="ECO:0007669"/>
    <property type="project" value="TreeGrafter"/>
</dbReference>
<evidence type="ECO:0000256" key="5">
    <source>
        <dbReference type="PIRSR" id="PIRSR006278-2"/>
    </source>
</evidence>